<feature type="signal peptide" evidence="1">
    <location>
        <begin position="1"/>
        <end position="21"/>
    </location>
</feature>
<comment type="caution">
    <text evidence="2">The sequence shown here is derived from an EMBL/GenBank/DDBJ whole genome shotgun (WGS) entry which is preliminary data.</text>
</comment>
<accession>A0A226GV59</accession>
<dbReference type="AlphaFoldDB" id="A0A226GV59"/>
<evidence type="ECO:0000313" key="2">
    <source>
        <dbReference type="EMBL" id="OXA85877.1"/>
    </source>
</evidence>
<gene>
    <name evidence="2" type="ORF">B0A66_18640</name>
</gene>
<reference evidence="2 3" key="1">
    <citation type="submission" date="2016-11" db="EMBL/GenBank/DDBJ databases">
        <title>Whole genomes of Flavobacteriaceae.</title>
        <authorList>
            <person name="Stine C."/>
            <person name="Li C."/>
            <person name="Tadesse D."/>
        </authorList>
    </citation>
    <scope>NUCLEOTIDE SEQUENCE [LARGE SCALE GENOMIC DNA]</scope>
    <source>
        <strain evidence="2 3">DSM 18292</strain>
    </source>
</reference>
<keyword evidence="3" id="KW-1185">Reference proteome</keyword>
<name>A0A226GV59_9FLAO</name>
<dbReference type="OrthoDB" id="1148022at2"/>
<dbReference type="EMBL" id="MUGW01000046">
    <property type="protein sequence ID" value="OXA85877.1"/>
    <property type="molecule type" value="Genomic_DNA"/>
</dbReference>
<organism evidence="2 3">
    <name type="scientific">Flavobacterium hercynium</name>
    <dbReference type="NCBI Taxonomy" id="387094"/>
    <lineage>
        <taxon>Bacteria</taxon>
        <taxon>Pseudomonadati</taxon>
        <taxon>Bacteroidota</taxon>
        <taxon>Flavobacteriia</taxon>
        <taxon>Flavobacteriales</taxon>
        <taxon>Flavobacteriaceae</taxon>
        <taxon>Flavobacterium</taxon>
    </lineage>
</organism>
<keyword evidence="1" id="KW-0732">Signal</keyword>
<evidence type="ECO:0000256" key="1">
    <source>
        <dbReference type="SAM" id="SignalP"/>
    </source>
</evidence>
<feature type="chain" id="PRO_5012081836" evidence="1">
    <location>
        <begin position="22"/>
        <end position="177"/>
    </location>
</feature>
<sequence>MNAFKILLLVAFLSISNSIKAQKVNPVDTLSCPITQNDLLLEGKLFASAPPILLRVSNEEYEYAAFQLGKRKSRIYLYFKIFTDNVCVKQEQPLELYFKNGESYILKNSYKVNCEGTAALELTVRDVKKLMTHSINTIKFYTLKKDYEFNPSASDNQNIKMYLHCLKSYKVRKKKQF</sequence>
<protein>
    <submittedName>
        <fullName evidence="2">Uncharacterized protein</fullName>
    </submittedName>
</protein>
<dbReference type="RefSeq" id="WP_089051371.1">
    <property type="nucleotide sequence ID" value="NZ_FXTV01000017.1"/>
</dbReference>
<evidence type="ECO:0000313" key="3">
    <source>
        <dbReference type="Proteomes" id="UP000198345"/>
    </source>
</evidence>
<dbReference type="Proteomes" id="UP000198345">
    <property type="component" value="Unassembled WGS sequence"/>
</dbReference>
<proteinExistence type="predicted"/>